<name>E3MD50_CAERE</name>
<feature type="signal peptide" evidence="1">
    <location>
        <begin position="1"/>
        <end position="25"/>
    </location>
</feature>
<dbReference type="STRING" id="31234.E3MD50"/>
<keyword evidence="1" id="KW-0732">Signal</keyword>
<accession>E3MD50</accession>
<protein>
    <submittedName>
        <fullName evidence="2">Uncharacterized protein</fullName>
    </submittedName>
</protein>
<evidence type="ECO:0000313" key="2">
    <source>
        <dbReference type="EMBL" id="EFO98936.1"/>
    </source>
</evidence>
<organism evidence="3">
    <name type="scientific">Caenorhabditis remanei</name>
    <name type="common">Caenorhabditis vulgaris</name>
    <dbReference type="NCBI Taxonomy" id="31234"/>
    <lineage>
        <taxon>Eukaryota</taxon>
        <taxon>Metazoa</taxon>
        <taxon>Ecdysozoa</taxon>
        <taxon>Nematoda</taxon>
        <taxon>Chromadorea</taxon>
        <taxon>Rhabditida</taxon>
        <taxon>Rhabditina</taxon>
        <taxon>Rhabditomorpha</taxon>
        <taxon>Rhabditoidea</taxon>
        <taxon>Rhabditidae</taxon>
        <taxon>Peloderinae</taxon>
        <taxon>Caenorhabditis</taxon>
    </lineage>
</organism>
<sequence length="67" mass="7459">MALLLPIVNAFSVLVLFSILKKLQSIRKANYYGSKIPGPPGHWLTGNMSMFQNETSHGMISPIERTL</sequence>
<keyword evidence="3" id="KW-1185">Reference proteome</keyword>
<dbReference type="Proteomes" id="UP000008281">
    <property type="component" value="Unassembled WGS sequence"/>
</dbReference>
<dbReference type="HOGENOM" id="CLU_2814872_0_0_1"/>
<reference evidence="2" key="1">
    <citation type="submission" date="2007-07" db="EMBL/GenBank/DDBJ databases">
        <title>PCAP assembly of the Caenorhabditis remanei genome.</title>
        <authorList>
            <consortium name="The Caenorhabditis remanei Sequencing Consortium"/>
            <person name="Wilson R.K."/>
        </authorList>
    </citation>
    <scope>NUCLEOTIDE SEQUENCE [LARGE SCALE GENOMIC DNA]</scope>
    <source>
        <strain evidence="2">PB4641</strain>
    </source>
</reference>
<evidence type="ECO:0000313" key="3">
    <source>
        <dbReference type="Proteomes" id="UP000008281"/>
    </source>
</evidence>
<dbReference type="EMBL" id="DS268436">
    <property type="protein sequence ID" value="EFO98936.1"/>
    <property type="molecule type" value="Genomic_DNA"/>
</dbReference>
<feature type="chain" id="PRO_5003176583" evidence="1">
    <location>
        <begin position="26"/>
        <end position="67"/>
    </location>
</feature>
<evidence type="ECO:0000256" key="1">
    <source>
        <dbReference type="SAM" id="SignalP"/>
    </source>
</evidence>
<gene>
    <name evidence="2" type="ORF">CRE_19652</name>
</gene>
<proteinExistence type="predicted"/>
<dbReference type="InParanoid" id="E3MD50"/>
<dbReference type="AlphaFoldDB" id="E3MD50"/>